<proteinExistence type="predicted"/>
<dbReference type="InterPro" id="IPR011333">
    <property type="entry name" value="SKP1/BTB/POZ_sf"/>
</dbReference>
<dbReference type="SUPFAM" id="SSF54695">
    <property type="entry name" value="POZ domain"/>
    <property type="match status" value="1"/>
</dbReference>
<protein>
    <submittedName>
        <fullName evidence="3">BTB domain-containing protein</fullName>
    </submittedName>
</protein>
<evidence type="ECO:0000313" key="3">
    <source>
        <dbReference type="WBParaSite" id="PSU_v2.g15122.t1"/>
    </source>
</evidence>
<evidence type="ECO:0000313" key="2">
    <source>
        <dbReference type="Proteomes" id="UP000887577"/>
    </source>
</evidence>
<sequence>MFSNNNWKETTNGKMTIEGFSPEVVEIAINFFYDRVVKTSDLLTLPNAMTLLEFSNMYLVDDLKENTEKFLIGSINVANACELTNFSLKANAPGLEKTCFEFLTKCLKNATPIYKFDELDREFLIKLLKNGFYAISETS</sequence>
<organism evidence="2 3">
    <name type="scientific">Panagrolaimus superbus</name>
    <dbReference type="NCBI Taxonomy" id="310955"/>
    <lineage>
        <taxon>Eukaryota</taxon>
        <taxon>Metazoa</taxon>
        <taxon>Ecdysozoa</taxon>
        <taxon>Nematoda</taxon>
        <taxon>Chromadorea</taxon>
        <taxon>Rhabditida</taxon>
        <taxon>Tylenchina</taxon>
        <taxon>Panagrolaimomorpha</taxon>
        <taxon>Panagrolaimoidea</taxon>
        <taxon>Panagrolaimidae</taxon>
        <taxon>Panagrolaimus</taxon>
    </lineage>
</organism>
<feature type="domain" description="BTB" evidence="1">
    <location>
        <begin position="1"/>
        <end position="73"/>
    </location>
</feature>
<reference evidence="3" key="1">
    <citation type="submission" date="2022-11" db="UniProtKB">
        <authorList>
            <consortium name="WormBaseParasite"/>
        </authorList>
    </citation>
    <scope>IDENTIFICATION</scope>
</reference>
<dbReference type="AlphaFoldDB" id="A0A914YCC6"/>
<dbReference type="WBParaSite" id="PSU_v2.g15122.t1">
    <property type="protein sequence ID" value="PSU_v2.g15122.t1"/>
    <property type="gene ID" value="PSU_v2.g15122"/>
</dbReference>
<dbReference type="Pfam" id="PF00651">
    <property type="entry name" value="BTB"/>
    <property type="match status" value="1"/>
</dbReference>
<dbReference type="Proteomes" id="UP000887577">
    <property type="component" value="Unplaced"/>
</dbReference>
<keyword evidence="2" id="KW-1185">Reference proteome</keyword>
<dbReference type="InterPro" id="IPR000210">
    <property type="entry name" value="BTB/POZ_dom"/>
</dbReference>
<dbReference type="Gene3D" id="3.30.710.10">
    <property type="entry name" value="Potassium Channel Kv1.1, Chain A"/>
    <property type="match status" value="1"/>
</dbReference>
<accession>A0A914YCC6</accession>
<dbReference type="PANTHER" id="PTHR24413">
    <property type="entry name" value="SPECKLE-TYPE POZ PROTEIN"/>
    <property type="match status" value="1"/>
</dbReference>
<name>A0A914YCC6_9BILA</name>
<evidence type="ECO:0000259" key="1">
    <source>
        <dbReference type="Pfam" id="PF00651"/>
    </source>
</evidence>